<feature type="domain" description="J" evidence="8">
    <location>
        <begin position="2"/>
        <end position="70"/>
    </location>
</feature>
<evidence type="ECO:0000256" key="5">
    <source>
        <dbReference type="PROSITE-ProRule" id="PRU00339"/>
    </source>
</evidence>
<evidence type="ECO:0000256" key="1">
    <source>
        <dbReference type="ARBA" id="ARBA00022705"/>
    </source>
</evidence>
<keyword evidence="1" id="KW-0235">DNA replication</keyword>
<keyword evidence="7" id="KW-0472">Membrane</keyword>
<dbReference type="InterPro" id="IPR013105">
    <property type="entry name" value="TPR_2"/>
</dbReference>
<feature type="repeat" description="TPR" evidence="5">
    <location>
        <begin position="281"/>
        <end position="314"/>
    </location>
</feature>
<evidence type="ECO:0000313" key="9">
    <source>
        <dbReference type="EMBL" id="OFD74980.1"/>
    </source>
</evidence>
<comment type="caution">
    <text evidence="9">The sequence shown here is derived from an EMBL/GenBank/DDBJ whole genome shotgun (WGS) entry which is preliminary data.</text>
</comment>
<dbReference type="SUPFAM" id="SSF46565">
    <property type="entry name" value="Chaperone J-domain"/>
    <property type="match status" value="1"/>
</dbReference>
<dbReference type="Pfam" id="PF07719">
    <property type="entry name" value="TPR_2"/>
    <property type="match status" value="1"/>
</dbReference>
<dbReference type="InterPro" id="IPR019734">
    <property type="entry name" value="TPR_rpt"/>
</dbReference>
<organism evidence="9 10">
    <name type="scientific">Bacillus mycoides</name>
    <dbReference type="NCBI Taxonomy" id="1405"/>
    <lineage>
        <taxon>Bacteria</taxon>
        <taxon>Bacillati</taxon>
        <taxon>Bacillota</taxon>
        <taxon>Bacilli</taxon>
        <taxon>Bacillales</taxon>
        <taxon>Bacillaceae</taxon>
        <taxon>Bacillus</taxon>
        <taxon>Bacillus cereus group</taxon>
    </lineage>
</organism>
<accession>A0A1E8B431</accession>
<dbReference type="RefSeq" id="WP_070144466.1">
    <property type="nucleotide sequence ID" value="NZ_LXLT01000057.1"/>
</dbReference>
<dbReference type="PATRIC" id="fig|86662.25.peg.3838"/>
<keyword evidence="3 5" id="KW-0802">TPR repeat</keyword>
<feature type="region of interest" description="Disordered" evidence="6">
    <location>
        <begin position="52"/>
        <end position="73"/>
    </location>
</feature>
<evidence type="ECO:0000259" key="8">
    <source>
        <dbReference type="PROSITE" id="PS50076"/>
    </source>
</evidence>
<dbReference type="InterPro" id="IPR036869">
    <property type="entry name" value="J_dom_sf"/>
</dbReference>
<feature type="repeat" description="TPR" evidence="5">
    <location>
        <begin position="247"/>
        <end position="280"/>
    </location>
</feature>
<dbReference type="InterPro" id="IPR001623">
    <property type="entry name" value="DnaJ_domain"/>
</dbReference>
<name>A0A1E8B431_BACMY</name>
<dbReference type="Gene3D" id="1.25.40.10">
    <property type="entry name" value="Tetratricopeptide repeat domain"/>
    <property type="match status" value="1"/>
</dbReference>
<keyword evidence="2" id="KW-0677">Repeat</keyword>
<evidence type="ECO:0000256" key="2">
    <source>
        <dbReference type="ARBA" id="ARBA00022737"/>
    </source>
</evidence>
<dbReference type="SUPFAM" id="SSF48452">
    <property type="entry name" value="TPR-like"/>
    <property type="match status" value="1"/>
</dbReference>
<evidence type="ECO:0000256" key="3">
    <source>
        <dbReference type="ARBA" id="ARBA00022803"/>
    </source>
</evidence>
<dbReference type="AlphaFoldDB" id="A0A1E8B431"/>
<evidence type="ECO:0000256" key="7">
    <source>
        <dbReference type="SAM" id="Phobius"/>
    </source>
</evidence>
<dbReference type="GO" id="GO:0006260">
    <property type="term" value="P:DNA replication"/>
    <property type="evidence" value="ECO:0007669"/>
    <property type="project" value="UniProtKB-KW"/>
</dbReference>
<dbReference type="Pfam" id="PF13432">
    <property type="entry name" value="TPR_16"/>
    <property type="match status" value="1"/>
</dbReference>
<dbReference type="EMBL" id="LXLT01000057">
    <property type="protein sequence ID" value="OFD74980.1"/>
    <property type="molecule type" value="Genomic_DNA"/>
</dbReference>
<keyword evidence="7" id="KW-1133">Transmembrane helix</keyword>
<dbReference type="Gene3D" id="1.10.287.110">
    <property type="entry name" value="DnaJ domain"/>
    <property type="match status" value="1"/>
</dbReference>
<sequence length="432" mass="51082">MSIWETLEIEPTDNIAAIKKAYAKLLKIYHPEDDPEGYQRLREAFDKAIKSAKQMKTAPPSQQEKTDENEGNPYIHPVSPTWIDGDAELTATLVSEHPVHAFTEKIETLYNDFFARIEPKNWEDLLSSDVIWDVEHAAVIQDRLIEFLQYHYHFPRSIWELLDNVFRFSEQKEELEFEYGEETVQFLLERMSGEKEMRYDIFKKSDDLDFEAYFHLREEVQLTLMNNNLEAAKSALDFAYELYQEDPELLRMQGIYYLRIENIERALQSFNDILVICPDDLDGLLYRARIYYDRGQFADAIKDCEHLLSIEPEHMDAQFLIVKYSFESGDIETATTRVLDVVKHYPERAEFFSYSVRIHTEIPGKRQKQEINTKFIIGYALYLLFLFISRTWVYLIFMILIVLTPLPSKYALPLLLPLIWEAWKFVRLKTLA</sequence>
<dbReference type="PROSITE" id="PS50005">
    <property type="entry name" value="TPR"/>
    <property type="match status" value="2"/>
</dbReference>
<dbReference type="Proteomes" id="UP000175706">
    <property type="component" value="Unassembled WGS sequence"/>
</dbReference>
<evidence type="ECO:0000313" key="10">
    <source>
        <dbReference type="Proteomes" id="UP000175706"/>
    </source>
</evidence>
<dbReference type="PROSITE" id="PS50076">
    <property type="entry name" value="DNAJ_2"/>
    <property type="match status" value="1"/>
</dbReference>
<feature type="transmembrane region" description="Helical" evidence="7">
    <location>
        <begin position="375"/>
        <end position="404"/>
    </location>
</feature>
<gene>
    <name evidence="9" type="ORF">BWGOE8_37430</name>
</gene>
<keyword evidence="7" id="KW-0812">Transmembrane</keyword>
<protein>
    <recommendedName>
        <fullName evidence="8">J domain-containing protein</fullName>
    </recommendedName>
</protein>
<dbReference type="SMART" id="SM00028">
    <property type="entry name" value="TPR"/>
    <property type="match status" value="2"/>
</dbReference>
<evidence type="ECO:0000256" key="6">
    <source>
        <dbReference type="SAM" id="MobiDB-lite"/>
    </source>
</evidence>
<keyword evidence="4" id="KW-0346">Stress response</keyword>
<proteinExistence type="predicted"/>
<dbReference type="InterPro" id="IPR011990">
    <property type="entry name" value="TPR-like_helical_dom_sf"/>
</dbReference>
<reference evidence="9 10" key="1">
    <citation type="submission" date="2016-05" db="EMBL/GenBank/DDBJ databases">
        <title>Bacillus thuringiensis and Bacillus weihenstephanensis as novel biocontrol agents of wilt causing Verticillium species.</title>
        <authorList>
            <person name="Hollensteiner J."/>
            <person name="Wemheuer F."/>
            <person name="Harting R."/>
            <person name="Kolarzyk A."/>
            <person name="Diaz-Valerio S."/>
            <person name="Poehlein A."/>
            <person name="Brzuszkiewicz E."/>
            <person name="Nesemann K."/>
            <person name="Braus-Stromeyer S."/>
            <person name="Braus G."/>
            <person name="Daniel R."/>
            <person name="Liesegang H."/>
        </authorList>
    </citation>
    <scope>NUCLEOTIDE SEQUENCE [LARGE SCALE GENOMIC DNA]</scope>
    <source>
        <strain evidence="9 10">GOE8</strain>
    </source>
</reference>
<evidence type="ECO:0000256" key="4">
    <source>
        <dbReference type="ARBA" id="ARBA00023016"/>
    </source>
</evidence>